<feature type="transmembrane region" description="Helical" evidence="6">
    <location>
        <begin position="211"/>
        <end position="239"/>
    </location>
</feature>
<comment type="caution">
    <text evidence="7">The sequence shown here is derived from an EMBL/GenBank/DDBJ whole genome shotgun (WGS) entry which is preliminary data.</text>
</comment>
<feature type="transmembrane region" description="Helical" evidence="6">
    <location>
        <begin position="100"/>
        <end position="120"/>
    </location>
</feature>
<keyword evidence="6" id="KW-0813">Transport</keyword>
<evidence type="ECO:0000313" key="8">
    <source>
        <dbReference type="Proteomes" id="UP000253410"/>
    </source>
</evidence>
<accession>A0A365XX53</accession>
<dbReference type="NCBIfam" id="NF007112">
    <property type="entry name" value="PRK09561.1"/>
    <property type="match status" value="1"/>
</dbReference>
<evidence type="ECO:0000256" key="6">
    <source>
        <dbReference type="HAMAP-Rule" id="MF_01844"/>
    </source>
</evidence>
<dbReference type="NCBIfam" id="TIGR00773">
    <property type="entry name" value="NhaA"/>
    <property type="match status" value="1"/>
</dbReference>
<dbReference type="PANTHER" id="PTHR30341">
    <property type="entry name" value="SODIUM ION/PROTON ANTIPORTER NHAA-RELATED"/>
    <property type="match status" value="1"/>
</dbReference>
<organism evidence="7 8">
    <name type="scientific">Chitinophaga flava</name>
    <dbReference type="NCBI Taxonomy" id="2259036"/>
    <lineage>
        <taxon>Bacteria</taxon>
        <taxon>Pseudomonadati</taxon>
        <taxon>Bacteroidota</taxon>
        <taxon>Chitinophagia</taxon>
        <taxon>Chitinophagales</taxon>
        <taxon>Chitinophagaceae</taxon>
        <taxon>Chitinophaga</taxon>
    </lineage>
</organism>
<evidence type="ECO:0000256" key="1">
    <source>
        <dbReference type="ARBA" id="ARBA00004429"/>
    </source>
</evidence>
<dbReference type="OrthoDB" id="9808135at2"/>
<keyword evidence="6" id="KW-0739">Sodium transport</keyword>
<feature type="transmembrane region" description="Helical" evidence="6">
    <location>
        <begin position="355"/>
        <end position="376"/>
    </location>
</feature>
<protein>
    <recommendedName>
        <fullName evidence="6">Na(+)/H(+) antiporter NhaA</fullName>
    </recommendedName>
    <alternativeName>
        <fullName evidence="6">Sodium/proton antiporter NhaA</fullName>
    </alternativeName>
</protein>
<name>A0A365XX53_9BACT</name>
<dbReference type="Pfam" id="PF06965">
    <property type="entry name" value="Na_H_antiport_1"/>
    <property type="match status" value="1"/>
</dbReference>
<comment type="catalytic activity">
    <reaction evidence="6">
        <text>Na(+)(in) + 2 H(+)(out) = Na(+)(out) + 2 H(+)(in)</text>
        <dbReference type="Rhea" id="RHEA:29251"/>
        <dbReference type="ChEBI" id="CHEBI:15378"/>
        <dbReference type="ChEBI" id="CHEBI:29101"/>
    </reaction>
</comment>
<keyword evidence="6" id="KW-0915">Sodium</keyword>
<evidence type="ECO:0000256" key="5">
    <source>
        <dbReference type="ARBA" id="ARBA00023136"/>
    </source>
</evidence>
<dbReference type="Gene3D" id="1.20.1530.10">
    <property type="entry name" value="Na+/H+ antiporter like domain"/>
    <property type="match status" value="1"/>
</dbReference>
<evidence type="ECO:0000313" key="7">
    <source>
        <dbReference type="EMBL" id="RBL90936.1"/>
    </source>
</evidence>
<dbReference type="GO" id="GO:0006885">
    <property type="term" value="P:regulation of pH"/>
    <property type="evidence" value="ECO:0007669"/>
    <property type="project" value="UniProtKB-UniRule"/>
</dbReference>
<comment type="subcellular location">
    <subcellularLocation>
        <location evidence="1">Cell inner membrane</location>
        <topology evidence="1">Multi-pass membrane protein</topology>
    </subcellularLocation>
    <subcellularLocation>
        <location evidence="6">Cell membrane</location>
        <topology evidence="6">Multi-pass membrane protein</topology>
    </subcellularLocation>
</comment>
<gene>
    <name evidence="6 7" type="primary">nhaA</name>
    <name evidence="7" type="ORF">DF182_22280</name>
</gene>
<evidence type="ECO:0000256" key="2">
    <source>
        <dbReference type="ARBA" id="ARBA00022475"/>
    </source>
</evidence>
<dbReference type="GO" id="GO:0015385">
    <property type="term" value="F:sodium:proton antiporter activity"/>
    <property type="evidence" value="ECO:0007669"/>
    <property type="project" value="UniProtKB-UniRule"/>
</dbReference>
<evidence type="ECO:0000256" key="3">
    <source>
        <dbReference type="ARBA" id="ARBA00022692"/>
    </source>
</evidence>
<dbReference type="Proteomes" id="UP000253410">
    <property type="component" value="Unassembled WGS sequence"/>
</dbReference>
<dbReference type="AlphaFoldDB" id="A0A365XX53"/>
<dbReference type="GO" id="GO:0005886">
    <property type="term" value="C:plasma membrane"/>
    <property type="evidence" value="ECO:0007669"/>
    <property type="project" value="UniProtKB-SubCell"/>
</dbReference>
<feature type="transmembrane region" description="Helical" evidence="6">
    <location>
        <begin position="322"/>
        <end position="343"/>
    </location>
</feature>
<keyword evidence="8" id="KW-1185">Reference proteome</keyword>
<keyword evidence="6" id="KW-0406">Ion transport</keyword>
<feature type="transmembrane region" description="Helical" evidence="6">
    <location>
        <begin position="286"/>
        <end position="310"/>
    </location>
</feature>
<feature type="transmembrane region" description="Helical" evidence="6">
    <location>
        <begin position="12"/>
        <end position="33"/>
    </location>
</feature>
<feature type="transmembrane region" description="Helical" evidence="6">
    <location>
        <begin position="64"/>
        <end position="80"/>
    </location>
</feature>
<comment type="function">
    <text evidence="6">Na(+)/H(+) antiporter that extrudes sodium in exchange for external protons.</text>
</comment>
<dbReference type="InterPro" id="IPR004670">
    <property type="entry name" value="NhaA"/>
</dbReference>
<sequence length="389" mass="42427">MSPLHTFLKDSRAVGIILILCTVISMVLANSSLQEGYVNFWNALFNPTGGHHYQYRSLFLPNSYLLWINDGMMVLFFFLVGMEIKRELTVGELSSLRKSILPVLAAIGGMLFPALIFTLFNAGSDYAHGWGIPMATDIAFSLGILSLLGKRVPVSLKIFLMALAIIDDLGAILTIAIFYTPHLDMHYLLMAGGVLLIPILLNVLKVKRLILYYIPGVVLWYCLFNSGVHATIAGVLLAFCIPQEKIADLVHDLHDPVNFIIMPLFALANTAIQLPSDVMGALHNNISYGIIAGLVLGKPLGIFILSFTAVKLKLASLPSKSGWMQLIGVGLIAGIGFTMSIFISSLAYEEREYQIIAIISVIAASLIAGIAGFIFLRMLKPAPFIKKGT</sequence>
<keyword evidence="2 6" id="KW-1003">Cell membrane</keyword>
<evidence type="ECO:0000256" key="4">
    <source>
        <dbReference type="ARBA" id="ARBA00022989"/>
    </source>
</evidence>
<proteinExistence type="inferred from homology"/>
<keyword evidence="3 6" id="KW-0812">Transmembrane</keyword>
<feature type="transmembrane region" description="Helical" evidence="6">
    <location>
        <begin position="160"/>
        <end position="179"/>
    </location>
</feature>
<dbReference type="InterPro" id="IPR023171">
    <property type="entry name" value="Na/H_antiporter_dom_sf"/>
</dbReference>
<keyword evidence="4 6" id="KW-1133">Transmembrane helix</keyword>
<dbReference type="PANTHER" id="PTHR30341:SF0">
    <property type="entry name" value="NA(+)_H(+) ANTIPORTER NHAA"/>
    <property type="match status" value="1"/>
</dbReference>
<dbReference type="EMBL" id="QFFJ01000002">
    <property type="protein sequence ID" value="RBL90936.1"/>
    <property type="molecule type" value="Genomic_DNA"/>
</dbReference>
<keyword evidence="6" id="KW-0050">Antiport</keyword>
<dbReference type="HAMAP" id="MF_01844">
    <property type="entry name" value="NhaA"/>
    <property type="match status" value="1"/>
</dbReference>
<keyword evidence="5 6" id="KW-0472">Membrane</keyword>
<reference evidence="7 8" key="1">
    <citation type="submission" date="2018-05" db="EMBL/GenBank/DDBJ databases">
        <title>Chitinophaga sp. K3CV102501T nov., isolated from isolated from a monsoon evergreen broad-leaved forest soil.</title>
        <authorList>
            <person name="Lv Y."/>
        </authorList>
    </citation>
    <scope>NUCLEOTIDE SEQUENCE [LARGE SCALE GENOMIC DNA]</scope>
    <source>
        <strain evidence="7 8">GDMCC 1.1325</strain>
    </source>
</reference>
<feature type="transmembrane region" description="Helical" evidence="6">
    <location>
        <begin position="126"/>
        <end position="148"/>
    </location>
</feature>
<feature type="transmembrane region" description="Helical" evidence="6">
    <location>
        <begin position="185"/>
        <end position="204"/>
    </location>
</feature>
<comment type="similarity">
    <text evidence="6">Belongs to the NhaA Na(+)/H(+) (TC 2.A.33) antiporter family.</text>
</comment>
<dbReference type="NCBIfam" id="NF007111">
    <property type="entry name" value="PRK09560.1"/>
    <property type="match status" value="1"/>
</dbReference>